<evidence type="ECO:0000256" key="11">
    <source>
        <dbReference type="SAM" id="Coils"/>
    </source>
</evidence>
<feature type="compositionally biased region" description="Basic and acidic residues" evidence="12">
    <location>
        <begin position="435"/>
        <end position="444"/>
    </location>
</feature>
<dbReference type="Proteomes" id="UP000694545">
    <property type="component" value="Unplaced"/>
</dbReference>
<feature type="region of interest" description="Disordered" evidence="12">
    <location>
        <begin position="541"/>
        <end position="597"/>
    </location>
</feature>
<dbReference type="OMA" id="PCTGHSV"/>
<evidence type="ECO:0000256" key="3">
    <source>
        <dbReference type="ARBA" id="ARBA00021660"/>
    </source>
</evidence>
<keyword evidence="7" id="KW-0234">DNA repair</keyword>
<dbReference type="GO" id="GO:0070530">
    <property type="term" value="F:K63-linked polyubiquitin modification-dependent protein binding"/>
    <property type="evidence" value="ECO:0007669"/>
    <property type="project" value="InterPro"/>
</dbReference>
<comment type="similarity">
    <text evidence="2">Belongs to the RAP80 family.</text>
</comment>
<evidence type="ECO:0000256" key="7">
    <source>
        <dbReference type="ARBA" id="ARBA00023204"/>
    </source>
</evidence>
<feature type="compositionally biased region" description="Low complexity" evidence="12">
    <location>
        <begin position="163"/>
        <end position="173"/>
    </location>
</feature>
<evidence type="ECO:0000256" key="8">
    <source>
        <dbReference type="ARBA" id="ARBA00023242"/>
    </source>
</evidence>
<feature type="compositionally biased region" description="Basic and acidic residues" evidence="12">
    <location>
        <begin position="477"/>
        <end position="487"/>
    </location>
</feature>
<organism evidence="14 15">
    <name type="scientific">Varanus komodoensis</name>
    <name type="common">Komodo dragon</name>
    <dbReference type="NCBI Taxonomy" id="61221"/>
    <lineage>
        <taxon>Eukaryota</taxon>
        <taxon>Metazoa</taxon>
        <taxon>Chordata</taxon>
        <taxon>Craniata</taxon>
        <taxon>Vertebrata</taxon>
        <taxon>Euteleostomi</taxon>
        <taxon>Lepidosauria</taxon>
        <taxon>Squamata</taxon>
        <taxon>Bifurcata</taxon>
        <taxon>Unidentata</taxon>
        <taxon>Episquamata</taxon>
        <taxon>Toxicofera</taxon>
        <taxon>Anguimorpha</taxon>
        <taxon>Paleoanguimorpha</taxon>
        <taxon>Varanoidea</taxon>
        <taxon>Varanidae</taxon>
        <taxon>Varanus</taxon>
    </lineage>
</organism>
<evidence type="ECO:0000313" key="14">
    <source>
        <dbReference type="Ensembl" id="ENSVKKP00000022693.1"/>
    </source>
</evidence>
<feature type="region of interest" description="Disordered" evidence="12">
    <location>
        <begin position="213"/>
        <end position="306"/>
    </location>
</feature>
<accession>A0A8D2LJN4</accession>
<reference evidence="14" key="2">
    <citation type="submission" date="2025-09" db="UniProtKB">
        <authorList>
            <consortium name="Ensembl"/>
        </authorList>
    </citation>
    <scope>IDENTIFICATION</scope>
</reference>
<dbReference type="PANTHER" id="PTHR15932:SF2">
    <property type="entry name" value="BRCA1-A COMPLEX SUBUNIT RAP80"/>
    <property type="match status" value="1"/>
</dbReference>
<evidence type="ECO:0000256" key="5">
    <source>
        <dbReference type="ARBA" id="ARBA00022763"/>
    </source>
</evidence>
<keyword evidence="15" id="KW-1185">Reference proteome</keyword>
<proteinExistence type="inferred from homology"/>
<dbReference type="AlphaFoldDB" id="A0A8D2LJN4"/>
<feature type="region of interest" description="Disordered" evidence="12">
    <location>
        <begin position="163"/>
        <end position="185"/>
    </location>
</feature>
<dbReference type="GO" id="GO:0045739">
    <property type="term" value="P:positive regulation of DNA repair"/>
    <property type="evidence" value="ECO:0007669"/>
    <property type="project" value="TreeGrafter"/>
</dbReference>
<dbReference type="SMART" id="SM00726">
    <property type="entry name" value="UIM"/>
    <property type="match status" value="2"/>
</dbReference>
<evidence type="ECO:0000259" key="13">
    <source>
        <dbReference type="Pfam" id="PF18282"/>
    </source>
</evidence>
<evidence type="ECO:0000256" key="4">
    <source>
        <dbReference type="ARBA" id="ARBA00022737"/>
    </source>
</evidence>
<dbReference type="InterPro" id="IPR040714">
    <property type="entry name" value="RAP80_UIM"/>
</dbReference>
<evidence type="ECO:0000256" key="9">
    <source>
        <dbReference type="ARBA" id="ARBA00029973"/>
    </source>
</evidence>
<feature type="compositionally biased region" description="Low complexity" evidence="12">
    <location>
        <begin position="221"/>
        <end position="239"/>
    </location>
</feature>
<feature type="region of interest" description="Disordered" evidence="12">
    <location>
        <begin position="43"/>
        <end position="68"/>
    </location>
</feature>
<feature type="coiled-coil region" evidence="11">
    <location>
        <begin position="91"/>
        <end position="118"/>
    </location>
</feature>
<name>A0A8D2LJN4_VARKO</name>
<evidence type="ECO:0000256" key="12">
    <source>
        <dbReference type="SAM" id="MobiDB-lite"/>
    </source>
</evidence>
<feature type="compositionally biased region" description="Basic and acidic residues" evidence="12">
    <location>
        <begin position="561"/>
        <end position="570"/>
    </location>
</feature>
<evidence type="ECO:0000256" key="2">
    <source>
        <dbReference type="ARBA" id="ARBA00006465"/>
    </source>
</evidence>
<reference evidence="14" key="1">
    <citation type="submission" date="2025-08" db="UniProtKB">
        <authorList>
            <consortium name="Ensembl"/>
        </authorList>
    </citation>
    <scope>IDENTIFICATION</scope>
</reference>
<dbReference type="GO" id="GO:0006325">
    <property type="term" value="P:chromatin organization"/>
    <property type="evidence" value="ECO:0007669"/>
    <property type="project" value="UniProtKB-KW"/>
</dbReference>
<dbReference type="GO" id="GO:0006302">
    <property type="term" value="P:double-strand break repair"/>
    <property type="evidence" value="ECO:0007669"/>
    <property type="project" value="InterPro"/>
</dbReference>
<comment type="subcellular location">
    <subcellularLocation>
        <location evidence="1">Nucleus</location>
    </subcellularLocation>
</comment>
<dbReference type="GO" id="GO:0070531">
    <property type="term" value="C:BRCA1-A complex"/>
    <property type="evidence" value="ECO:0007669"/>
    <property type="project" value="InterPro"/>
</dbReference>
<keyword evidence="8" id="KW-0539">Nucleus</keyword>
<dbReference type="Gene3D" id="6.10.250.1800">
    <property type="match status" value="1"/>
</dbReference>
<dbReference type="Ensembl" id="ENSVKKT00000023256.1">
    <property type="protein sequence ID" value="ENSVKKP00000022693.1"/>
    <property type="gene ID" value="ENSVKKG00000015076.1"/>
</dbReference>
<evidence type="ECO:0000256" key="6">
    <source>
        <dbReference type="ARBA" id="ARBA00022853"/>
    </source>
</evidence>
<keyword evidence="11" id="KW-0175">Coiled coil</keyword>
<keyword evidence="5" id="KW-0227">DNA damage</keyword>
<evidence type="ECO:0000313" key="15">
    <source>
        <dbReference type="Proteomes" id="UP000694545"/>
    </source>
</evidence>
<protein>
    <recommendedName>
        <fullName evidence="3">BRCA1-A complex subunit RAP80</fullName>
    </recommendedName>
    <alternativeName>
        <fullName evidence="10">Receptor-associated protein 80</fullName>
    </alternativeName>
    <alternativeName>
        <fullName evidence="9">Ubiquitin interaction motif-containing protein 1</fullName>
    </alternativeName>
</protein>
<keyword evidence="4" id="KW-0677">Repeat</keyword>
<evidence type="ECO:0000256" key="1">
    <source>
        <dbReference type="ARBA" id="ARBA00004123"/>
    </source>
</evidence>
<sequence length="659" mass="72190">MPKKKRKIADGSDAQPQDKEGEESKVSSNATLKHSFVDACIVISDSDGEQESKDEPVPQKKRTKQQLDRAKFAAKRKIAQMTEDEQFALALKMSEQEARQLNSQEEEEEELLRKAIAESLSSCLPSESSAAAAVPLASQAPASAAGQEDPELLTAVLSCAESPCSKCSSLSSCDKADENGQTDVAKRPLVVLTRLSQEIVESSLVSSIIVSPGKSQPFARSNENPSSPAGSSSSDTTSSLEEEMPVTVSPTFPQKPQKIWPLAPQRLFVGRGSPSRPAGKGADKCSLSDSKREPVVSTSEVQEKEPQKHNILDHFSHPASESVHQFEPSRKTCLSPKPAERIDMPEKAPLLCPLHVSDEECQQEERDVVHYYWGVPFCPKGVDPSKYTQVILCQLEVYQKSLKQAQRQLLQKRRFGEPVVPDSCSLRRGECGKGEEAIRAKEATDEQEGDDTDDKKEPERITWLLSPTSGEPNKNPEQNKAEGRSSESEDEPASTSCQASQVLFGEDVLEEREPMQITQSISALTPLDSKRSPDIATETHAEEEITVCPETQPSPSQAIEPESREIHSSSKDVSLQADADEDAGEDMSAHSPPADDPMSCPLCDRRFPVSEIELHAMYCNGIGEETMEDAPGLLNFSHLPLICSGCIQFLPNPSVFFRY</sequence>
<feature type="region of interest" description="Disordered" evidence="12">
    <location>
        <begin position="1"/>
        <end position="30"/>
    </location>
</feature>
<evidence type="ECO:0000256" key="10">
    <source>
        <dbReference type="ARBA" id="ARBA00031558"/>
    </source>
</evidence>
<feature type="compositionally biased region" description="Basic and acidic residues" evidence="12">
    <location>
        <begin position="16"/>
        <end position="25"/>
    </location>
</feature>
<dbReference type="PANTHER" id="PTHR15932">
    <property type="entry name" value="UBIQUITIN INTERACTION MOTIF-CONTAINING PROTEIN 1"/>
    <property type="match status" value="1"/>
</dbReference>
<feature type="domain" description="RAP80 N-terminal" evidence="13">
    <location>
        <begin position="74"/>
        <end position="130"/>
    </location>
</feature>
<feature type="compositionally biased region" description="Polar residues" evidence="12">
    <location>
        <begin position="465"/>
        <end position="476"/>
    </location>
</feature>
<dbReference type="PROSITE" id="PS50330">
    <property type="entry name" value="UIM"/>
    <property type="match status" value="1"/>
</dbReference>
<dbReference type="CDD" id="cd20912">
    <property type="entry name" value="AIR_RAP80-like"/>
    <property type="match status" value="1"/>
</dbReference>
<dbReference type="InterPro" id="IPR038868">
    <property type="entry name" value="RAP80"/>
</dbReference>
<dbReference type="InterPro" id="IPR003903">
    <property type="entry name" value="UIM_dom"/>
</dbReference>
<dbReference type="Pfam" id="PF18282">
    <property type="entry name" value="RAP80_UIM"/>
    <property type="match status" value="1"/>
</dbReference>
<dbReference type="GO" id="GO:0042393">
    <property type="term" value="F:histone binding"/>
    <property type="evidence" value="ECO:0007669"/>
    <property type="project" value="TreeGrafter"/>
</dbReference>
<keyword evidence="6" id="KW-0156">Chromatin regulator</keyword>
<feature type="region of interest" description="Disordered" evidence="12">
    <location>
        <begin position="435"/>
        <end position="499"/>
    </location>
</feature>